<evidence type="ECO:0000313" key="6">
    <source>
        <dbReference type="EMBL" id="MFC6164966.1"/>
    </source>
</evidence>
<dbReference type="RefSeq" id="WP_137639747.1">
    <property type="nucleotide sequence ID" value="NZ_BJDK01000009.1"/>
</dbReference>
<dbReference type="SUPFAM" id="SSF53850">
    <property type="entry name" value="Periplasmic binding protein-like II"/>
    <property type="match status" value="1"/>
</dbReference>
<keyword evidence="4" id="KW-0804">Transcription</keyword>
<dbReference type="SUPFAM" id="SSF46785">
    <property type="entry name" value="Winged helix' DNA-binding domain"/>
    <property type="match status" value="1"/>
</dbReference>
<accession>A0ABW1R4Y9</accession>
<keyword evidence="2" id="KW-0805">Transcription regulation</keyword>
<gene>
    <name evidence="6" type="ORF">ACFP3T_09825</name>
</gene>
<dbReference type="PANTHER" id="PTHR30346:SF28">
    <property type="entry name" value="HTH-TYPE TRANSCRIPTIONAL REGULATOR CYNR"/>
    <property type="match status" value="1"/>
</dbReference>
<dbReference type="Pfam" id="PF00126">
    <property type="entry name" value="HTH_1"/>
    <property type="match status" value="1"/>
</dbReference>
<evidence type="ECO:0000259" key="5">
    <source>
        <dbReference type="PROSITE" id="PS50931"/>
    </source>
</evidence>
<keyword evidence="7" id="KW-1185">Reference proteome</keyword>
<evidence type="ECO:0000256" key="1">
    <source>
        <dbReference type="ARBA" id="ARBA00009437"/>
    </source>
</evidence>
<dbReference type="PANTHER" id="PTHR30346">
    <property type="entry name" value="TRANSCRIPTIONAL DUAL REGULATOR HCAR-RELATED"/>
    <property type="match status" value="1"/>
</dbReference>
<protein>
    <submittedName>
        <fullName evidence="6">LysR family transcriptional regulator</fullName>
    </submittedName>
</protein>
<evidence type="ECO:0000256" key="4">
    <source>
        <dbReference type="ARBA" id="ARBA00023163"/>
    </source>
</evidence>
<comment type="caution">
    <text evidence="6">The sequence shown here is derived from an EMBL/GenBank/DDBJ whole genome shotgun (WGS) entry which is preliminary data.</text>
</comment>
<dbReference type="Gene3D" id="1.10.10.10">
    <property type="entry name" value="Winged helix-like DNA-binding domain superfamily/Winged helix DNA-binding domain"/>
    <property type="match status" value="1"/>
</dbReference>
<organism evidence="6 7">
    <name type="scientific">Lactiplantibacillus dongliensis</name>
    <dbReference type="NCBI Taxonomy" id="2559919"/>
    <lineage>
        <taxon>Bacteria</taxon>
        <taxon>Bacillati</taxon>
        <taxon>Bacillota</taxon>
        <taxon>Bacilli</taxon>
        <taxon>Lactobacillales</taxon>
        <taxon>Lactobacillaceae</taxon>
        <taxon>Lactiplantibacillus</taxon>
    </lineage>
</organism>
<keyword evidence="3" id="KW-0238">DNA-binding</keyword>
<dbReference type="InterPro" id="IPR036388">
    <property type="entry name" value="WH-like_DNA-bd_sf"/>
</dbReference>
<reference evidence="7" key="1">
    <citation type="journal article" date="2019" name="Int. J. Syst. Evol. Microbiol.">
        <title>The Global Catalogue of Microorganisms (GCM) 10K type strain sequencing project: providing services to taxonomists for standard genome sequencing and annotation.</title>
        <authorList>
            <consortium name="The Broad Institute Genomics Platform"/>
            <consortium name="The Broad Institute Genome Sequencing Center for Infectious Disease"/>
            <person name="Wu L."/>
            <person name="Ma J."/>
        </authorList>
    </citation>
    <scope>NUCLEOTIDE SEQUENCE [LARGE SCALE GENOMIC DNA]</scope>
    <source>
        <strain evidence="7">CCM 8932</strain>
    </source>
</reference>
<dbReference type="InterPro" id="IPR000847">
    <property type="entry name" value="LysR_HTH_N"/>
</dbReference>
<feature type="domain" description="HTH lysR-type" evidence="5">
    <location>
        <begin position="1"/>
        <end position="59"/>
    </location>
</feature>
<dbReference type="EMBL" id="JBHSSD010000041">
    <property type="protein sequence ID" value="MFC6164966.1"/>
    <property type="molecule type" value="Genomic_DNA"/>
</dbReference>
<dbReference type="PROSITE" id="PS50931">
    <property type="entry name" value="HTH_LYSR"/>
    <property type="match status" value="1"/>
</dbReference>
<dbReference type="Proteomes" id="UP001596253">
    <property type="component" value="Unassembled WGS sequence"/>
</dbReference>
<dbReference type="PRINTS" id="PR00039">
    <property type="entry name" value="HTHLYSR"/>
</dbReference>
<dbReference type="InterPro" id="IPR036390">
    <property type="entry name" value="WH_DNA-bd_sf"/>
</dbReference>
<evidence type="ECO:0000256" key="2">
    <source>
        <dbReference type="ARBA" id="ARBA00023015"/>
    </source>
</evidence>
<sequence length="290" mass="32363">MLETYLLAELVTFAETGTLAATAAKLNVTQPTITRGMQKLETDLGVILFDRQPNRLSLTATGQLAAQQARELLTAQDQFVTQIQNFDQTQRTITVGTTIPGPLYLLPLFNDQFRLTINAELVTPTDVTTTLTSNAATLMFTAKPLQTTAIKSQLIGTEQLAVNLNKFMYQANQSQITFKELAGLSFIVLSKIGPWRDIIQQAIPDAKFFYQKEFDALAEITEYADFPYFSTNLAQFYTAYHSRLTVDDSRVEIPISDANAQMPIYAAYLKTQQARVKPLISALVKKWPTS</sequence>
<dbReference type="Gene3D" id="3.40.190.290">
    <property type="match status" value="1"/>
</dbReference>
<comment type="similarity">
    <text evidence="1">Belongs to the LysR transcriptional regulatory family.</text>
</comment>
<evidence type="ECO:0000313" key="7">
    <source>
        <dbReference type="Proteomes" id="UP001596253"/>
    </source>
</evidence>
<evidence type="ECO:0000256" key="3">
    <source>
        <dbReference type="ARBA" id="ARBA00023125"/>
    </source>
</evidence>
<name>A0ABW1R4Y9_9LACO</name>
<proteinExistence type="inferred from homology"/>